<dbReference type="Proteomes" id="UP000095281">
    <property type="component" value="Unplaced"/>
</dbReference>
<name>A0A1I8BQX6_MELHA</name>
<dbReference type="AlphaFoldDB" id="A0A1I8BQX6"/>
<accession>A0A1I8BQX6</accession>
<protein>
    <submittedName>
        <fullName evidence="2">CIDE-N domain-containing protein</fullName>
    </submittedName>
</protein>
<organism evidence="1 2">
    <name type="scientific">Meloidogyne hapla</name>
    <name type="common">Root-knot nematode worm</name>
    <dbReference type="NCBI Taxonomy" id="6305"/>
    <lineage>
        <taxon>Eukaryota</taxon>
        <taxon>Metazoa</taxon>
        <taxon>Ecdysozoa</taxon>
        <taxon>Nematoda</taxon>
        <taxon>Chromadorea</taxon>
        <taxon>Rhabditida</taxon>
        <taxon>Tylenchina</taxon>
        <taxon>Tylenchomorpha</taxon>
        <taxon>Tylenchoidea</taxon>
        <taxon>Meloidogynidae</taxon>
        <taxon>Meloidogyninae</taxon>
        <taxon>Meloidogyne</taxon>
    </lineage>
</organism>
<reference evidence="2" key="1">
    <citation type="submission" date="2016-11" db="UniProtKB">
        <authorList>
            <consortium name="WormBaseParasite"/>
        </authorList>
    </citation>
    <scope>IDENTIFICATION</scope>
</reference>
<evidence type="ECO:0000313" key="2">
    <source>
        <dbReference type="WBParaSite" id="MhA1_Contig447.frz3.gene8"/>
    </source>
</evidence>
<evidence type="ECO:0000313" key="1">
    <source>
        <dbReference type="Proteomes" id="UP000095281"/>
    </source>
</evidence>
<keyword evidence="1" id="KW-1185">Reference proteome</keyword>
<sequence>MLIPIFEIVSHAMRSIRKSSLKHSLAKGSKNLAANMAGGIVGGASAEANILSSELRSNYFFPVTVKAPERVEFMIDQETFENENDLTRFFELMELASGRSWIGSCCYLDEDGIIQILTRKNSMEIVRSRASTKNRQTYFNCDVTCPHF</sequence>
<dbReference type="WBParaSite" id="MhA1_Contig447.frz3.gene8">
    <property type="protein sequence ID" value="MhA1_Contig447.frz3.gene8"/>
    <property type="gene ID" value="MhA1_Contig447.frz3.gene8"/>
</dbReference>
<proteinExistence type="predicted"/>